<accession>A0A660L923</accession>
<proteinExistence type="predicted"/>
<sequence>MQPVPEFTRYAPPAGSFIRSAQLGTTREWVDPFMAQIEPYLATARQQSTYMPLGVHVGVALPEHENLLAGNPLVSLLEPLAIAFQLPNLRYVSATKAHGDTCTLCIGPVGVSDGEPHLWRTARGRCADVSVKAQRAFGYQVATQIPPSRWGPGHLDLAIRTGLMRDWIVTWRPLVDSLVAVLGRRRRPGAREFDVEDGRVVSLALHHEVDVTLGNAVDVDVRWRLIGRADGPDLDYAVRAPEAEAVSRSA</sequence>
<dbReference type="EMBL" id="RBIL01000001">
    <property type="protein sequence ID" value="RKQ90430.1"/>
    <property type="molecule type" value="Genomic_DNA"/>
</dbReference>
<evidence type="ECO:0000313" key="1">
    <source>
        <dbReference type="EMBL" id="RKQ90430.1"/>
    </source>
</evidence>
<reference evidence="1 2" key="1">
    <citation type="submission" date="2018-10" db="EMBL/GenBank/DDBJ databases">
        <title>Genomic Encyclopedia of Archaeal and Bacterial Type Strains, Phase II (KMG-II): from individual species to whole genera.</title>
        <authorList>
            <person name="Goeker M."/>
        </authorList>
    </citation>
    <scope>NUCLEOTIDE SEQUENCE [LARGE SCALE GENOMIC DNA]</scope>
    <source>
        <strain evidence="1 2">DSM 14954</strain>
    </source>
</reference>
<dbReference type="Proteomes" id="UP000278962">
    <property type="component" value="Unassembled WGS sequence"/>
</dbReference>
<comment type="caution">
    <text evidence="1">The sequence shown here is derived from an EMBL/GenBank/DDBJ whole genome shotgun (WGS) entry which is preliminary data.</text>
</comment>
<protein>
    <submittedName>
        <fullName evidence="1">Uncharacterized protein</fullName>
    </submittedName>
</protein>
<keyword evidence="2" id="KW-1185">Reference proteome</keyword>
<gene>
    <name evidence="1" type="ORF">C8N24_0232</name>
</gene>
<name>A0A660L923_9ACTN</name>
<dbReference type="AlphaFoldDB" id="A0A660L923"/>
<evidence type="ECO:0000313" key="2">
    <source>
        <dbReference type="Proteomes" id="UP000278962"/>
    </source>
</evidence>
<organism evidence="1 2">
    <name type="scientific">Solirubrobacter pauli</name>
    <dbReference type="NCBI Taxonomy" id="166793"/>
    <lineage>
        <taxon>Bacteria</taxon>
        <taxon>Bacillati</taxon>
        <taxon>Actinomycetota</taxon>
        <taxon>Thermoleophilia</taxon>
        <taxon>Solirubrobacterales</taxon>
        <taxon>Solirubrobacteraceae</taxon>
        <taxon>Solirubrobacter</taxon>
    </lineage>
</organism>